<dbReference type="OrthoDB" id="115870at2"/>
<evidence type="ECO:0000259" key="5">
    <source>
        <dbReference type="Pfam" id="PF00149"/>
    </source>
</evidence>
<proteinExistence type="inferred from homology"/>
<comment type="similarity">
    <text evidence="4">Belongs to the cyclic nucleotide phosphodiesterase class-III family.</text>
</comment>
<dbReference type="GO" id="GO:0046872">
    <property type="term" value="F:metal ion binding"/>
    <property type="evidence" value="ECO:0007669"/>
    <property type="project" value="UniProtKB-KW"/>
</dbReference>
<keyword evidence="3" id="KW-0408">Iron</keyword>
<accession>A0A433H865</accession>
<dbReference type="GO" id="GO:0016787">
    <property type="term" value="F:hydrolase activity"/>
    <property type="evidence" value="ECO:0007669"/>
    <property type="project" value="UniProtKB-KW"/>
</dbReference>
<reference evidence="6 7" key="1">
    <citation type="submission" date="2018-12" db="EMBL/GenBank/DDBJ databases">
        <title>Bacillus chawlae sp. nov., Bacillus glennii sp. nov., and Bacillus saganii sp. nov. Isolated from the Vehicle Assembly Building at Kennedy Space Center where the Viking Spacecraft were Assembled.</title>
        <authorList>
            <person name="Seuylemezian A."/>
            <person name="Vaishampayan P."/>
        </authorList>
    </citation>
    <scope>NUCLEOTIDE SEQUENCE [LARGE SCALE GENOMIC DNA]</scope>
    <source>
        <strain evidence="6 7">L5</strain>
    </source>
</reference>
<keyword evidence="7" id="KW-1185">Reference proteome</keyword>
<protein>
    <submittedName>
        <fullName evidence="6">Metallophosphoesterase</fullName>
    </submittedName>
</protein>
<evidence type="ECO:0000313" key="7">
    <source>
        <dbReference type="Proteomes" id="UP000267430"/>
    </source>
</evidence>
<sequence length="444" mass="51838">MIDRIEVFYGKISLGDKMRILQISDIHAQINNFQTKRLRHSFMKKITDLHTENNYDYIFLSGDISHQGQAFNENTKKLIEDLMNTLELDTNKLIIIPGNHDLVRNSDRSELIEKIKAHENPSDYLDETLMVSAQKEILLSSFKEFEKFYELIKNEQYPQNELHHLIELEKFNLILCNTNIICNHAGEEGSLLIAKIELFECLQKISSPEKPTIAMGHHTLDCLTLVEKNEVLTMFDDFNVKLYLSGHVHKAHYKLEADHYNEVLMIVCSGLHFDGYTQSGFVDILIDESTYYITQYIWNSEHKYWTTNNNLGRKMIDGKLIHQYNKSITFSHTNIETVKKELVALFNENERIWKQYGPQSLIALSNPISDLHKTWKLKCIEEIIPNNEKILSIILENIEMVPKEKRDILELYKTHVEGFKNNHLSSYPSQDVPTFPTSIKNIFD</sequence>
<evidence type="ECO:0000313" key="6">
    <source>
        <dbReference type="EMBL" id="RUQ24500.1"/>
    </source>
</evidence>
<keyword evidence="2" id="KW-0378">Hydrolase</keyword>
<dbReference type="RefSeq" id="WP_126867232.1">
    <property type="nucleotide sequence ID" value="NZ_JAUSTX010000025.1"/>
</dbReference>
<dbReference type="SUPFAM" id="SSF56300">
    <property type="entry name" value="Metallo-dependent phosphatases"/>
    <property type="match status" value="1"/>
</dbReference>
<dbReference type="Gene3D" id="3.60.21.10">
    <property type="match status" value="1"/>
</dbReference>
<evidence type="ECO:0000256" key="2">
    <source>
        <dbReference type="ARBA" id="ARBA00022801"/>
    </source>
</evidence>
<dbReference type="Pfam" id="PF00149">
    <property type="entry name" value="Metallophos"/>
    <property type="match status" value="1"/>
</dbReference>
<comment type="caution">
    <text evidence="6">The sequence shown here is derived from an EMBL/GenBank/DDBJ whole genome shotgun (WGS) entry which is preliminary data.</text>
</comment>
<dbReference type="InterPro" id="IPR050884">
    <property type="entry name" value="CNP_phosphodiesterase-III"/>
</dbReference>
<organism evidence="6 7">
    <name type="scientific">Peribacillus cavernae</name>
    <dbReference type="NCBI Taxonomy" id="1674310"/>
    <lineage>
        <taxon>Bacteria</taxon>
        <taxon>Bacillati</taxon>
        <taxon>Bacillota</taxon>
        <taxon>Bacilli</taxon>
        <taxon>Bacillales</taxon>
        <taxon>Bacillaceae</taxon>
        <taxon>Peribacillus</taxon>
    </lineage>
</organism>
<dbReference type="InterPro" id="IPR029052">
    <property type="entry name" value="Metallo-depent_PP-like"/>
</dbReference>
<dbReference type="PANTHER" id="PTHR42988:SF2">
    <property type="entry name" value="CYCLIC NUCLEOTIDE PHOSPHODIESTERASE CBUA0032-RELATED"/>
    <property type="match status" value="1"/>
</dbReference>
<gene>
    <name evidence="6" type="ORF">ELQ35_21515</name>
</gene>
<dbReference type="EMBL" id="RYZZ01000049">
    <property type="protein sequence ID" value="RUQ24500.1"/>
    <property type="molecule type" value="Genomic_DNA"/>
</dbReference>
<dbReference type="Proteomes" id="UP000267430">
    <property type="component" value="Unassembled WGS sequence"/>
</dbReference>
<dbReference type="InterPro" id="IPR004843">
    <property type="entry name" value="Calcineurin-like_PHP"/>
</dbReference>
<feature type="domain" description="Calcineurin-like phosphoesterase" evidence="5">
    <location>
        <begin position="18"/>
        <end position="250"/>
    </location>
</feature>
<evidence type="ECO:0000256" key="4">
    <source>
        <dbReference type="ARBA" id="ARBA00025742"/>
    </source>
</evidence>
<evidence type="ECO:0000256" key="3">
    <source>
        <dbReference type="ARBA" id="ARBA00023004"/>
    </source>
</evidence>
<name>A0A433H865_9BACI</name>
<evidence type="ECO:0000256" key="1">
    <source>
        <dbReference type="ARBA" id="ARBA00022723"/>
    </source>
</evidence>
<dbReference type="AlphaFoldDB" id="A0A433H865"/>
<keyword evidence="1" id="KW-0479">Metal-binding</keyword>
<dbReference type="PANTHER" id="PTHR42988">
    <property type="entry name" value="PHOSPHOHYDROLASE"/>
    <property type="match status" value="1"/>
</dbReference>